<evidence type="ECO:0000256" key="1">
    <source>
        <dbReference type="SAM" id="SignalP"/>
    </source>
</evidence>
<evidence type="ECO:0000313" key="3">
    <source>
        <dbReference type="EMBL" id="KAJ7745890.1"/>
    </source>
</evidence>
<gene>
    <name evidence="3" type="ORF">DFH07DRAFT_13414</name>
</gene>
<dbReference type="Pfam" id="PF22803">
    <property type="entry name" value="GBD_Y3"/>
    <property type="match status" value="1"/>
</dbReference>
<dbReference type="Proteomes" id="UP001215280">
    <property type="component" value="Unassembled WGS sequence"/>
</dbReference>
<comment type="caution">
    <text evidence="3">The sequence shown here is derived from an EMBL/GenBank/DDBJ whole genome shotgun (WGS) entry which is preliminary data.</text>
</comment>
<name>A0AAD7N543_9AGAR</name>
<sequence length="110" mass="11551">MFTTYHVLLRFVSFAVIVAPGLGQLSSACFDQGTVGDCSSFVAQFCANAGQNSVGPSDTMAQCFNTPDKSFKCDLAMVNTLSSVTGPDVANCETALTTISQDCPMVSTLF</sequence>
<organism evidence="3 4">
    <name type="scientific">Mycena maculata</name>
    <dbReference type="NCBI Taxonomy" id="230809"/>
    <lineage>
        <taxon>Eukaryota</taxon>
        <taxon>Fungi</taxon>
        <taxon>Dikarya</taxon>
        <taxon>Basidiomycota</taxon>
        <taxon>Agaricomycotina</taxon>
        <taxon>Agaricomycetes</taxon>
        <taxon>Agaricomycetidae</taxon>
        <taxon>Agaricales</taxon>
        <taxon>Marasmiineae</taxon>
        <taxon>Mycenaceae</taxon>
        <taxon>Mycena</taxon>
    </lineage>
</organism>
<feature type="chain" id="PRO_5042051146" description="Glycan binding protein Y3-like domain-containing protein" evidence="1">
    <location>
        <begin position="24"/>
        <end position="110"/>
    </location>
</feature>
<dbReference type="AlphaFoldDB" id="A0AAD7N543"/>
<feature type="signal peptide" evidence="1">
    <location>
        <begin position="1"/>
        <end position="23"/>
    </location>
</feature>
<feature type="domain" description="Glycan binding protein Y3-like" evidence="2">
    <location>
        <begin position="37"/>
        <end position="105"/>
    </location>
</feature>
<protein>
    <recommendedName>
        <fullName evidence="2">Glycan binding protein Y3-like domain-containing protein</fullName>
    </recommendedName>
</protein>
<proteinExistence type="predicted"/>
<accession>A0AAD7N543</accession>
<dbReference type="EMBL" id="JARJLG010000100">
    <property type="protein sequence ID" value="KAJ7745890.1"/>
    <property type="molecule type" value="Genomic_DNA"/>
</dbReference>
<reference evidence="3" key="1">
    <citation type="submission" date="2023-03" db="EMBL/GenBank/DDBJ databases">
        <title>Massive genome expansion in bonnet fungi (Mycena s.s.) driven by repeated elements and novel gene families across ecological guilds.</title>
        <authorList>
            <consortium name="Lawrence Berkeley National Laboratory"/>
            <person name="Harder C.B."/>
            <person name="Miyauchi S."/>
            <person name="Viragh M."/>
            <person name="Kuo A."/>
            <person name="Thoen E."/>
            <person name="Andreopoulos B."/>
            <person name="Lu D."/>
            <person name="Skrede I."/>
            <person name="Drula E."/>
            <person name="Henrissat B."/>
            <person name="Morin E."/>
            <person name="Kohler A."/>
            <person name="Barry K."/>
            <person name="LaButti K."/>
            <person name="Morin E."/>
            <person name="Salamov A."/>
            <person name="Lipzen A."/>
            <person name="Mereny Z."/>
            <person name="Hegedus B."/>
            <person name="Baldrian P."/>
            <person name="Stursova M."/>
            <person name="Weitz H."/>
            <person name="Taylor A."/>
            <person name="Grigoriev I.V."/>
            <person name="Nagy L.G."/>
            <person name="Martin F."/>
            <person name="Kauserud H."/>
        </authorList>
    </citation>
    <scope>NUCLEOTIDE SEQUENCE</scope>
    <source>
        <strain evidence="3">CBHHK188m</strain>
    </source>
</reference>
<evidence type="ECO:0000259" key="2">
    <source>
        <dbReference type="Pfam" id="PF22803"/>
    </source>
</evidence>
<dbReference type="InterPro" id="IPR054443">
    <property type="entry name" value="Y3-like_dom"/>
</dbReference>
<evidence type="ECO:0000313" key="4">
    <source>
        <dbReference type="Proteomes" id="UP001215280"/>
    </source>
</evidence>
<keyword evidence="4" id="KW-1185">Reference proteome</keyword>
<keyword evidence="1" id="KW-0732">Signal</keyword>